<name>X1QSQ1_9ZZZZ</name>
<feature type="non-terminal residue" evidence="1">
    <location>
        <position position="71"/>
    </location>
</feature>
<dbReference type="AlphaFoldDB" id="X1QSQ1"/>
<protein>
    <submittedName>
        <fullName evidence="1">Uncharacterized protein</fullName>
    </submittedName>
</protein>
<accession>X1QSQ1</accession>
<evidence type="ECO:0000313" key="1">
    <source>
        <dbReference type="EMBL" id="GAI71582.1"/>
    </source>
</evidence>
<proteinExistence type="predicted"/>
<sequence length="71" mass="8260">MLGWQVKWLLTDHFLGELRLFLEANHSIGYLHQGESYLVTDLDLANRTAYAEPTTASYYTQTKEIEDLRIV</sequence>
<organism evidence="1">
    <name type="scientific">marine sediment metagenome</name>
    <dbReference type="NCBI Taxonomy" id="412755"/>
    <lineage>
        <taxon>unclassified sequences</taxon>
        <taxon>metagenomes</taxon>
        <taxon>ecological metagenomes</taxon>
    </lineage>
</organism>
<gene>
    <name evidence="1" type="ORF">S06H3_65775</name>
</gene>
<dbReference type="EMBL" id="BARV01044448">
    <property type="protein sequence ID" value="GAI71582.1"/>
    <property type="molecule type" value="Genomic_DNA"/>
</dbReference>
<comment type="caution">
    <text evidence="1">The sequence shown here is derived from an EMBL/GenBank/DDBJ whole genome shotgun (WGS) entry which is preliminary data.</text>
</comment>
<reference evidence="1" key="1">
    <citation type="journal article" date="2014" name="Front. Microbiol.">
        <title>High frequency of phylogenetically diverse reductive dehalogenase-homologous genes in deep subseafloor sedimentary metagenomes.</title>
        <authorList>
            <person name="Kawai M."/>
            <person name="Futagami T."/>
            <person name="Toyoda A."/>
            <person name="Takaki Y."/>
            <person name="Nishi S."/>
            <person name="Hori S."/>
            <person name="Arai W."/>
            <person name="Tsubouchi T."/>
            <person name="Morono Y."/>
            <person name="Uchiyama I."/>
            <person name="Ito T."/>
            <person name="Fujiyama A."/>
            <person name="Inagaki F."/>
            <person name="Takami H."/>
        </authorList>
    </citation>
    <scope>NUCLEOTIDE SEQUENCE</scope>
    <source>
        <strain evidence="1">Expedition CK06-06</strain>
    </source>
</reference>